<proteinExistence type="predicted"/>
<protein>
    <submittedName>
        <fullName evidence="2">Transmembrane protein, putative</fullName>
    </submittedName>
</protein>
<reference evidence="3" key="3">
    <citation type="submission" date="2015-04" db="UniProtKB">
        <authorList>
            <consortium name="EnsemblPlants"/>
        </authorList>
    </citation>
    <scope>IDENTIFICATION</scope>
    <source>
        <strain evidence="3">cv. Jemalong A17</strain>
    </source>
</reference>
<reference evidence="2 4" key="1">
    <citation type="journal article" date="2011" name="Nature">
        <title>The Medicago genome provides insight into the evolution of rhizobial symbioses.</title>
        <authorList>
            <person name="Young N.D."/>
            <person name="Debelle F."/>
            <person name="Oldroyd G.E."/>
            <person name="Geurts R."/>
            <person name="Cannon S.B."/>
            <person name="Udvardi M.K."/>
            <person name="Benedito V.A."/>
            <person name="Mayer K.F."/>
            <person name="Gouzy J."/>
            <person name="Schoof H."/>
            <person name="Van de Peer Y."/>
            <person name="Proost S."/>
            <person name="Cook D.R."/>
            <person name="Meyers B.C."/>
            <person name="Spannagl M."/>
            <person name="Cheung F."/>
            <person name="De Mita S."/>
            <person name="Krishnakumar V."/>
            <person name="Gundlach H."/>
            <person name="Zhou S."/>
            <person name="Mudge J."/>
            <person name="Bharti A.K."/>
            <person name="Murray J.D."/>
            <person name="Naoumkina M.A."/>
            <person name="Rosen B."/>
            <person name="Silverstein K.A."/>
            <person name="Tang H."/>
            <person name="Rombauts S."/>
            <person name="Zhao P.X."/>
            <person name="Zhou P."/>
            <person name="Barbe V."/>
            <person name="Bardou P."/>
            <person name="Bechner M."/>
            <person name="Bellec A."/>
            <person name="Berger A."/>
            <person name="Berges H."/>
            <person name="Bidwell S."/>
            <person name="Bisseling T."/>
            <person name="Choisne N."/>
            <person name="Couloux A."/>
            <person name="Denny R."/>
            <person name="Deshpande S."/>
            <person name="Dai X."/>
            <person name="Doyle J.J."/>
            <person name="Dudez A.M."/>
            <person name="Farmer A.D."/>
            <person name="Fouteau S."/>
            <person name="Franken C."/>
            <person name="Gibelin C."/>
            <person name="Gish J."/>
            <person name="Goldstein S."/>
            <person name="Gonzalez A.J."/>
            <person name="Green P.J."/>
            <person name="Hallab A."/>
            <person name="Hartog M."/>
            <person name="Hua A."/>
            <person name="Humphray S.J."/>
            <person name="Jeong D.H."/>
            <person name="Jing Y."/>
            <person name="Jocker A."/>
            <person name="Kenton S.M."/>
            <person name="Kim D.J."/>
            <person name="Klee K."/>
            <person name="Lai H."/>
            <person name="Lang C."/>
            <person name="Lin S."/>
            <person name="Macmil S.L."/>
            <person name="Magdelenat G."/>
            <person name="Matthews L."/>
            <person name="McCorrison J."/>
            <person name="Monaghan E.L."/>
            <person name="Mun J.H."/>
            <person name="Najar F.Z."/>
            <person name="Nicholson C."/>
            <person name="Noirot C."/>
            <person name="O'Bleness M."/>
            <person name="Paule C.R."/>
            <person name="Poulain J."/>
            <person name="Prion F."/>
            <person name="Qin B."/>
            <person name="Qu C."/>
            <person name="Retzel E.F."/>
            <person name="Riddle C."/>
            <person name="Sallet E."/>
            <person name="Samain S."/>
            <person name="Samson N."/>
            <person name="Sanders I."/>
            <person name="Saurat O."/>
            <person name="Scarpelli C."/>
            <person name="Schiex T."/>
            <person name="Segurens B."/>
            <person name="Severin A.J."/>
            <person name="Sherrier D.J."/>
            <person name="Shi R."/>
            <person name="Sims S."/>
            <person name="Singer S.R."/>
            <person name="Sinharoy S."/>
            <person name="Sterck L."/>
            <person name="Viollet A."/>
            <person name="Wang B.B."/>
            <person name="Wang K."/>
            <person name="Wang M."/>
            <person name="Wang X."/>
            <person name="Warfsmann J."/>
            <person name="Weissenbach J."/>
            <person name="White D.D."/>
            <person name="White J.D."/>
            <person name="Wiley G.B."/>
            <person name="Wincker P."/>
            <person name="Xing Y."/>
            <person name="Yang L."/>
            <person name="Yao Z."/>
            <person name="Ying F."/>
            <person name="Zhai J."/>
            <person name="Zhou L."/>
            <person name="Zuber A."/>
            <person name="Denarie J."/>
            <person name="Dixon R.A."/>
            <person name="May G.D."/>
            <person name="Schwartz D.C."/>
            <person name="Rogers J."/>
            <person name="Quetier F."/>
            <person name="Town C.D."/>
            <person name="Roe B.A."/>
        </authorList>
    </citation>
    <scope>NUCLEOTIDE SEQUENCE [LARGE SCALE GENOMIC DNA]</scope>
    <source>
        <strain evidence="2">A17</strain>
        <strain evidence="3 4">cv. Jemalong A17</strain>
    </source>
</reference>
<dbReference type="AlphaFoldDB" id="G7JE62"/>
<organism evidence="2 4">
    <name type="scientific">Medicago truncatula</name>
    <name type="common">Barrel medic</name>
    <name type="synonym">Medicago tribuloides</name>
    <dbReference type="NCBI Taxonomy" id="3880"/>
    <lineage>
        <taxon>Eukaryota</taxon>
        <taxon>Viridiplantae</taxon>
        <taxon>Streptophyta</taxon>
        <taxon>Embryophyta</taxon>
        <taxon>Tracheophyta</taxon>
        <taxon>Spermatophyta</taxon>
        <taxon>Magnoliopsida</taxon>
        <taxon>eudicotyledons</taxon>
        <taxon>Gunneridae</taxon>
        <taxon>Pentapetalae</taxon>
        <taxon>rosids</taxon>
        <taxon>fabids</taxon>
        <taxon>Fabales</taxon>
        <taxon>Fabaceae</taxon>
        <taxon>Papilionoideae</taxon>
        <taxon>50 kb inversion clade</taxon>
        <taxon>NPAAA clade</taxon>
        <taxon>Hologalegina</taxon>
        <taxon>IRL clade</taxon>
        <taxon>Trifolieae</taxon>
        <taxon>Medicago</taxon>
    </lineage>
</organism>
<name>G7JE62_MEDTR</name>
<evidence type="ECO:0000313" key="3">
    <source>
        <dbReference type="EnsemblPlants" id="AES91570"/>
    </source>
</evidence>
<evidence type="ECO:0000313" key="2">
    <source>
        <dbReference type="EMBL" id="AES91570.1"/>
    </source>
</evidence>
<gene>
    <name evidence="2" type="ordered locus">MTR_4g114940</name>
</gene>
<evidence type="ECO:0000313" key="4">
    <source>
        <dbReference type="Proteomes" id="UP000002051"/>
    </source>
</evidence>
<dbReference type="HOGENOM" id="CLU_2641863_0_0_1"/>
<dbReference type="EMBL" id="CM001220">
    <property type="protein sequence ID" value="AES91570.1"/>
    <property type="molecule type" value="Genomic_DNA"/>
</dbReference>
<dbReference type="EnsemblPlants" id="AES91570">
    <property type="protein sequence ID" value="AES91570"/>
    <property type="gene ID" value="MTR_4g114940"/>
</dbReference>
<keyword evidence="4" id="KW-1185">Reference proteome</keyword>
<dbReference type="PaxDb" id="3880-AES91570"/>
<keyword evidence="1 2" id="KW-0812">Transmembrane</keyword>
<reference evidence="2 4" key="2">
    <citation type="journal article" date="2014" name="BMC Genomics">
        <title>An improved genome release (version Mt4.0) for the model legume Medicago truncatula.</title>
        <authorList>
            <person name="Tang H."/>
            <person name="Krishnakumar V."/>
            <person name="Bidwell S."/>
            <person name="Rosen B."/>
            <person name="Chan A."/>
            <person name="Zhou S."/>
            <person name="Gentzbittel L."/>
            <person name="Childs K.L."/>
            <person name="Yandell M."/>
            <person name="Gundlach H."/>
            <person name="Mayer K.F."/>
            <person name="Schwartz D.C."/>
            <person name="Town C.D."/>
        </authorList>
    </citation>
    <scope>GENOME REANNOTATION</scope>
    <source>
        <strain evidence="3 4">cv. Jemalong A17</strain>
    </source>
</reference>
<dbReference type="Proteomes" id="UP000002051">
    <property type="component" value="Chromosome 4"/>
</dbReference>
<evidence type="ECO:0000256" key="1">
    <source>
        <dbReference type="SAM" id="Phobius"/>
    </source>
</evidence>
<keyword evidence="1" id="KW-0472">Membrane</keyword>
<accession>G7JE62</accession>
<sequence>MQSRIYSIRFKIHVQVNYFTHVLLMMMKLIAILLNIVIQTTASNIASQCSLGLESVIETDTIVAIDMFDDCKFSISL</sequence>
<keyword evidence="1" id="KW-1133">Transmembrane helix</keyword>
<feature type="transmembrane region" description="Helical" evidence="1">
    <location>
        <begin position="21"/>
        <end position="38"/>
    </location>
</feature>